<feature type="compositionally biased region" description="Low complexity" evidence="8">
    <location>
        <begin position="104"/>
        <end position="116"/>
    </location>
</feature>
<protein>
    <recommendedName>
        <fullName evidence="9">C2H2-type domain-containing protein</fullName>
    </recommendedName>
</protein>
<dbReference type="GO" id="GO:0005634">
    <property type="term" value="C:nucleus"/>
    <property type="evidence" value="ECO:0007669"/>
    <property type="project" value="UniProtKB-SubCell"/>
</dbReference>
<feature type="region of interest" description="Disordered" evidence="8">
    <location>
        <begin position="859"/>
        <end position="886"/>
    </location>
</feature>
<dbReference type="Proteomes" id="UP001233271">
    <property type="component" value="Chromosome 5"/>
</dbReference>
<feature type="compositionally biased region" description="Polar residues" evidence="8">
    <location>
        <begin position="142"/>
        <end position="153"/>
    </location>
</feature>
<evidence type="ECO:0000256" key="6">
    <source>
        <dbReference type="ARBA" id="ARBA00023163"/>
    </source>
</evidence>
<feature type="compositionally biased region" description="Polar residues" evidence="8">
    <location>
        <begin position="344"/>
        <end position="361"/>
    </location>
</feature>
<dbReference type="GO" id="GO:0006357">
    <property type="term" value="P:regulation of transcription by RNA polymerase II"/>
    <property type="evidence" value="ECO:0007669"/>
    <property type="project" value="TreeGrafter"/>
</dbReference>
<name>A0AA48L6N1_9TREE</name>
<feature type="region of interest" description="Disordered" evidence="8">
    <location>
        <begin position="1"/>
        <end position="124"/>
    </location>
</feature>
<keyword evidence="7" id="KW-0539">Nucleus</keyword>
<feature type="region of interest" description="Disordered" evidence="8">
    <location>
        <begin position="142"/>
        <end position="368"/>
    </location>
</feature>
<comment type="subcellular location">
    <subcellularLocation>
        <location evidence="1">Nucleus</location>
    </subcellularLocation>
</comment>
<feature type="compositionally biased region" description="Low complexity" evidence="8">
    <location>
        <begin position="190"/>
        <end position="199"/>
    </location>
</feature>
<evidence type="ECO:0000256" key="3">
    <source>
        <dbReference type="ARBA" id="ARBA00022771"/>
    </source>
</evidence>
<sequence length="1023" mass="108367">MQDPSQGLYSDSQTQSTYPPTGPATFPSPAQNAATVLDRSATPSSSRPILGSPTSQTRTSLHGRRDSVQQSFSQLRMFAHKFETARGSPEQPRPSATPQVNTTAASPPQSWAQQPQVTTASSTGIPLAHGVQQLWSRQLLTPSGTAPTAQLQAPQGAVSPQALSTVPRPSEESGSAVPQRPLQASALGHAPRQASQASPRPAPPAPVRQRPAQYAAPISQRPETQVAPPAVRSAQVDAVSALSAGPARQSAARPPAARPSTPAPGPAEVAKLPAPHAQAARPPAAAQTAVRPPRPIPIAPRPVASLAGQTPPATPAAPGRASPGHAPAPTTPRTPNGTRLVPISASQVSTPRKAVNISSGHSEGYVRREEMAGAGPVYVIAKASERVWNSQHSQSSQDPQAAQVRTPETQASAAAVAPSAMRFGAGNDAPRQARPWPSHPTVTTHPAARPVPEAGPSQPGLTSQPAPSTAPAPTATAAQAPTDPAARPSSQPAAAASPTPASQPPKIGRPPGTGKLQIAAGGEREAATGTLASTSNGTSKTPVASPSALDAPGPQAAAHAQPKRIGPINRAMVVVPISRTRREQLIARGVYDPFRDDADPYLEPERVSRRPRAAQTYPVTKIISASISRGTAQRIREPEVIKDRFAHPPEPPMREPFKSVLARDSLLNRLGNYVCEWKGCEAEMASESKLLRHVLARNHAGQAAFTFGNLELYKCYWGNCDSASFRTAGKLEQHMLAMHVCEKLVCPYEDCHLRSSTISHLYRHVVRNHEDGDQPRPRVDCPSEAALSPPEALPASIATVELTTLPALGKSYRTERYQELAHAKVLKMCVAPENPEIHVVHPLHMLEVIGNEDENIAETREASPQGGKRGDAEEETEEERETPSEEIVLLVEAAIVQDPLQRKRKDASLPGPDGGTKRAMARRTGGDPVTPRSSQRVATQRKVKTEAVRITRRQTARRTGAVGSPIPVSDGSSRGSKDNGQGGRGDSKGVEWARSGRGRGQRMVIECIEVPRIDTSGYQRMDK</sequence>
<evidence type="ECO:0000256" key="8">
    <source>
        <dbReference type="SAM" id="MobiDB-lite"/>
    </source>
</evidence>
<feature type="compositionally biased region" description="Low complexity" evidence="8">
    <location>
        <begin position="411"/>
        <end position="420"/>
    </location>
</feature>
<dbReference type="KEGG" id="ccac:CcaHIS019_0505450"/>
<dbReference type="PANTHER" id="PTHR46179:SF13">
    <property type="entry name" value="C2H2-TYPE DOMAIN-CONTAINING PROTEIN"/>
    <property type="match status" value="1"/>
</dbReference>
<gene>
    <name evidence="10" type="ORF">CcaverHIS019_0505450</name>
</gene>
<feature type="compositionally biased region" description="Low complexity" evidence="8">
    <location>
        <begin position="273"/>
        <end position="291"/>
    </location>
</feature>
<feature type="compositionally biased region" description="Low complexity" evidence="8">
    <location>
        <begin position="207"/>
        <end position="217"/>
    </location>
</feature>
<evidence type="ECO:0000256" key="1">
    <source>
        <dbReference type="ARBA" id="ARBA00004123"/>
    </source>
</evidence>
<feature type="domain" description="C2H2-type" evidence="9">
    <location>
        <begin position="675"/>
        <end position="699"/>
    </location>
</feature>
<dbReference type="PANTHER" id="PTHR46179">
    <property type="entry name" value="ZINC FINGER PROTEIN"/>
    <property type="match status" value="1"/>
</dbReference>
<dbReference type="EMBL" id="AP028216">
    <property type="protein sequence ID" value="BEI92917.1"/>
    <property type="molecule type" value="Genomic_DNA"/>
</dbReference>
<feature type="compositionally biased region" description="Polar residues" evidence="8">
    <location>
        <begin position="1"/>
        <end position="19"/>
    </location>
</feature>
<dbReference type="Gene3D" id="3.30.160.60">
    <property type="entry name" value="Classic Zinc Finger"/>
    <property type="match status" value="1"/>
</dbReference>
<feature type="compositionally biased region" description="Low complexity" evidence="8">
    <location>
        <begin position="548"/>
        <end position="560"/>
    </location>
</feature>
<dbReference type="RefSeq" id="XP_060458182.1">
    <property type="nucleotide sequence ID" value="XM_060601716.1"/>
</dbReference>
<keyword evidence="6" id="KW-0804">Transcription</keyword>
<feature type="compositionally biased region" description="Low complexity" evidence="8">
    <location>
        <begin position="243"/>
        <end position="260"/>
    </location>
</feature>
<dbReference type="InterPro" id="IPR013087">
    <property type="entry name" value="Znf_C2H2_type"/>
</dbReference>
<evidence type="ECO:0000256" key="5">
    <source>
        <dbReference type="ARBA" id="ARBA00023015"/>
    </source>
</evidence>
<keyword evidence="2" id="KW-0479">Metal-binding</keyword>
<keyword evidence="11" id="KW-1185">Reference proteome</keyword>
<proteinExistence type="predicted"/>
<evidence type="ECO:0000256" key="2">
    <source>
        <dbReference type="ARBA" id="ARBA00022723"/>
    </source>
</evidence>
<feature type="compositionally biased region" description="Polar residues" evidence="8">
    <location>
        <begin position="387"/>
        <end position="400"/>
    </location>
</feature>
<organism evidence="10 11">
    <name type="scientific">Cutaneotrichosporon cavernicola</name>
    <dbReference type="NCBI Taxonomy" id="279322"/>
    <lineage>
        <taxon>Eukaryota</taxon>
        <taxon>Fungi</taxon>
        <taxon>Dikarya</taxon>
        <taxon>Basidiomycota</taxon>
        <taxon>Agaricomycotina</taxon>
        <taxon>Tremellomycetes</taxon>
        <taxon>Trichosporonales</taxon>
        <taxon>Trichosporonaceae</taxon>
        <taxon>Cutaneotrichosporon</taxon>
    </lineage>
</organism>
<feature type="region of interest" description="Disordered" evidence="8">
    <location>
        <begin position="899"/>
        <end position="1004"/>
    </location>
</feature>
<feature type="compositionally biased region" description="Polar residues" evidence="8">
    <location>
        <begin position="533"/>
        <end position="544"/>
    </location>
</feature>
<keyword evidence="4" id="KW-0862">Zinc</keyword>
<dbReference type="PROSITE" id="PS00028">
    <property type="entry name" value="ZINC_FINGER_C2H2_1"/>
    <property type="match status" value="1"/>
</dbReference>
<reference evidence="10" key="1">
    <citation type="journal article" date="2023" name="BMC Genomics">
        <title>Chromosome-level genome assemblies of Cutaneotrichosporon spp. (Trichosporonales, Basidiomycota) reveal imbalanced evolution between nucleotide sequences and chromosome synteny.</title>
        <authorList>
            <person name="Kobayashi Y."/>
            <person name="Kayamori A."/>
            <person name="Aoki K."/>
            <person name="Shiwa Y."/>
            <person name="Matsutani M."/>
            <person name="Fujita N."/>
            <person name="Sugita T."/>
            <person name="Iwasaki W."/>
            <person name="Tanaka N."/>
            <person name="Takashima M."/>
        </authorList>
    </citation>
    <scope>NUCLEOTIDE SEQUENCE</scope>
    <source>
        <strain evidence="10">HIS019</strain>
    </source>
</reference>
<evidence type="ECO:0000256" key="4">
    <source>
        <dbReference type="ARBA" id="ARBA00022833"/>
    </source>
</evidence>
<evidence type="ECO:0000259" key="9">
    <source>
        <dbReference type="PROSITE" id="PS00028"/>
    </source>
</evidence>
<feature type="region of interest" description="Disordered" evidence="8">
    <location>
        <begin position="387"/>
        <end position="564"/>
    </location>
</feature>
<dbReference type="GeneID" id="85496787"/>
<keyword evidence="5" id="KW-0805">Transcription regulation</keyword>
<dbReference type="SMART" id="SM00355">
    <property type="entry name" value="ZnF_C2H2"/>
    <property type="match status" value="3"/>
</dbReference>
<accession>A0AA48L6N1</accession>
<dbReference type="AlphaFoldDB" id="A0AA48L6N1"/>
<feature type="compositionally biased region" description="Low complexity" evidence="8">
    <location>
        <begin position="462"/>
        <end position="500"/>
    </location>
</feature>
<feature type="compositionally biased region" description="Low complexity" evidence="8">
    <location>
        <begin position="301"/>
        <end position="324"/>
    </location>
</feature>
<dbReference type="InterPro" id="IPR051061">
    <property type="entry name" value="Zinc_finger_trans_reg"/>
</dbReference>
<dbReference type="GO" id="GO:0008270">
    <property type="term" value="F:zinc ion binding"/>
    <property type="evidence" value="ECO:0007669"/>
    <property type="project" value="UniProtKB-KW"/>
</dbReference>
<feature type="compositionally biased region" description="Polar residues" evidence="8">
    <location>
        <begin position="41"/>
        <end position="60"/>
    </location>
</feature>
<feature type="compositionally biased region" description="Polar residues" evidence="8">
    <location>
        <begin position="94"/>
        <end position="103"/>
    </location>
</feature>
<evidence type="ECO:0000256" key="7">
    <source>
        <dbReference type="ARBA" id="ARBA00023242"/>
    </source>
</evidence>
<keyword evidence="3" id="KW-0863">Zinc-finger</keyword>
<evidence type="ECO:0000313" key="10">
    <source>
        <dbReference type="EMBL" id="BEI92917.1"/>
    </source>
</evidence>
<evidence type="ECO:0000313" key="11">
    <source>
        <dbReference type="Proteomes" id="UP001233271"/>
    </source>
</evidence>